<evidence type="ECO:0000256" key="1">
    <source>
        <dbReference type="SAM" id="MobiDB-lite"/>
    </source>
</evidence>
<dbReference type="Pfam" id="PF12237">
    <property type="entry name" value="PCIF1_WW"/>
    <property type="match status" value="1"/>
</dbReference>
<sequence>MAQRFGWPMLIFRNLDALEAQLRQTLSLWRQRVAAEHLREHLRRGRISALQGIRFLEALEDVGEGVLPGSLEEAEAFLNLPLGARPVEEVDGRTELPDLSQSLHELEVNVAHQVDAAIEEAEELVMLGVEDDSDDEAAHPPADAAPEPPDKADAEAEPKPRRRERKLETLLRRQGFHFERRKKRIIFRKSGASEQLFSATAKPKDPRHRPREVAESLVMKGPVWGCRAVGGVVTMFKGVPAEQQWTQVKAAVQEKLPPKVNLWHVSQVNDKQVRHDIVVCLDPLGGATLKCEICFGDLLQKALKDMPKHIRDKCAETAKNFSSWVDGTPLKTGSSGNAERAFFLGGDEGKLKDLEDFGHGGGGPAAMDEAKSEVVKGFCRFLAGHWLDSLGHSILVSHHPPATVATAVLTPLVEHPTAQDRVLRIENAGSGWRCGNVSLEFVDEKKQRLTWKTADGRRSIWSRPPREDEGEEPAFPWLLNAGDEPWLPMDLPRDLLCDGARVAALLDIRQMIGARSEPQERLTHILMDHDLHPNPQGDYLIPGVESPLWQTIKVPETTRRSIIQRISRIPHEVLSQRISWSGDSDNCAPNCPVPFQALDARWVFPPKDQRKALEIARLLALYSVFDNPLSHRRNGVHLGLDPLIRRHCDFELFASPLNAAVPNGHFSSKWPHVEWRFGSIGSYPSVIDHLPVDSVVCINPPFTEAYLADVMARLAELKLRFRLRMAVPILEAPWRKKLHSSLPVPQLLKTYYDATCETPADVLHPTLLWEDPRCPPRPAAQNEKGLGDGTVITSAPPLVPMGAMDSTLAAMVLPATAALLGDATPDSDALAPGGSGTEAQDSQASSEASSGSAARGSAMVGCSVDPLTRRMNPPRPEGWFLVRTGRRHGEPKRDSFHSTSRLGRSVLFRPMDPCCREAPEKGDSELPHRRRTAEARRQPLGVDRARREVLRRKPHGAMAGGAVLRTRGTMVAQDSHGDFKLIKSLLEFHPSPGKSKGLVGIKVARSQQGDSRCFYMIRDDGTEEDFSAKKCLDAVEANPPYVQPEEKTGQGQVGELGRLKRFYIIPW</sequence>
<gene>
    <name evidence="3" type="ORF">SCF082_LOCUS32230</name>
</gene>
<evidence type="ECO:0000313" key="3">
    <source>
        <dbReference type="EMBL" id="CAK9061568.1"/>
    </source>
</evidence>
<dbReference type="Proteomes" id="UP001642464">
    <property type="component" value="Unassembled WGS sequence"/>
</dbReference>
<feature type="compositionally biased region" description="Basic and acidic residues" evidence="1">
    <location>
        <begin position="148"/>
        <end position="168"/>
    </location>
</feature>
<evidence type="ECO:0000313" key="4">
    <source>
        <dbReference type="Proteomes" id="UP001642464"/>
    </source>
</evidence>
<proteinExistence type="predicted"/>
<dbReference type="Pfam" id="PF11523">
    <property type="entry name" value="DUF3223"/>
    <property type="match status" value="1"/>
</dbReference>
<protein>
    <recommendedName>
        <fullName evidence="2">PCIF1 WW domain-containing protein</fullName>
    </recommendedName>
</protein>
<feature type="domain" description="PCIF1 WW" evidence="2">
    <location>
        <begin position="647"/>
        <end position="717"/>
    </location>
</feature>
<organism evidence="3 4">
    <name type="scientific">Durusdinium trenchii</name>
    <dbReference type="NCBI Taxonomy" id="1381693"/>
    <lineage>
        <taxon>Eukaryota</taxon>
        <taxon>Sar</taxon>
        <taxon>Alveolata</taxon>
        <taxon>Dinophyceae</taxon>
        <taxon>Suessiales</taxon>
        <taxon>Symbiodiniaceae</taxon>
        <taxon>Durusdinium</taxon>
    </lineage>
</organism>
<comment type="caution">
    <text evidence="3">The sequence shown here is derived from an EMBL/GenBank/DDBJ whole genome shotgun (WGS) entry which is preliminary data.</text>
</comment>
<name>A0ABP0NDM6_9DINO</name>
<dbReference type="Gene3D" id="3.10.450.40">
    <property type="match status" value="1"/>
</dbReference>
<accession>A0ABP0NDM6</accession>
<feature type="region of interest" description="Disordered" evidence="1">
    <location>
        <begin position="824"/>
        <end position="858"/>
    </location>
</feature>
<keyword evidence="4" id="KW-1185">Reference proteome</keyword>
<feature type="compositionally biased region" description="Low complexity" evidence="1">
    <location>
        <begin position="838"/>
        <end position="858"/>
    </location>
</feature>
<evidence type="ECO:0000259" key="2">
    <source>
        <dbReference type="Pfam" id="PF12237"/>
    </source>
</evidence>
<feature type="region of interest" description="Disordered" evidence="1">
    <location>
        <begin position="915"/>
        <end position="937"/>
    </location>
</feature>
<reference evidence="3 4" key="1">
    <citation type="submission" date="2024-02" db="EMBL/GenBank/DDBJ databases">
        <authorList>
            <person name="Chen Y."/>
            <person name="Shah S."/>
            <person name="Dougan E. K."/>
            <person name="Thang M."/>
            <person name="Chan C."/>
        </authorList>
    </citation>
    <scope>NUCLEOTIDE SEQUENCE [LARGE SCALE GENOMIC DNA]</scope>
</reference>
<dbReference type="EMBL" id="CAXAMM010027779">
    <property type="protein sequence ID" value="CAK9061568.1"/>
    <property type="molecule type" value="Genomic_DNA"/>
</dbReference>
<feature type="region of interest" description="Disordered" evidence="1">
    <location>
        <begin position="133"/>
        <end position="168"/>
    </location>
</feature>
<dbReference type="InterPro" id="IPR022035">
    <property type="entry name" value="PCIF1_WW"/>
</dbReference>